<dbReference type="Proteomes" id="UP000194360">
    <property type="component" value="Unassembled WGS sequence"/>
</dbReference>
<proteinExistence type="predicted"/>
<dbReference type="EMBL" id="MIGB01000048">
    <property type="protein sequence ID" value="OSY35686.1"/>
    <property type="molecule type" value="Genomic_DNA"/>
</dbReference>
<comment type="caution">
    <text evidence="1">The sequence shown here is derived from an EMBL/GenBank/DDBJ whole genome shotgun (WGS) entry which is preliminary data.</text>
</comment>
<dbReference type="AlphaFoldDB" id="A0A1Y2MK85"/>
<accession>A0A1Y2MK85</accession>
<evidence type="ECO:0000313" key="1">
    <source>
        <dbReference type="EMBL" id="OSY35686.1"/>
    </source>
</evidence>
<reference evidence="1 2" key="1">
    <citation type="submission" date="2016-09" db="EMBL/GenBank/DDBJ databases">
        <title>Pseudonocardia autotrophica DSM535, a candidate organism with high potential of specific P450 cytochromes.</title>
        <authorList>
            <person name="Grumaz C."/>
            <person name="Vainshtein Y."/>
            <person name="Kirstahler P."/>
            <person name="Sohn K."/>
        </authorList>
    </citation>
    <scope>NUCLEOTIDE SEQUENCE [LARGE SCALE GENOMIC DNA]</scope>
    <source>
        <strain evidence="1 2">DSM 535</strain>
    </source>
</reference>
<name>A0A1Y2MK85_PSEAH</name>
<keyword evidence="2" id="KW-1185">Reference proteome</keyword>
<evidence type="ECO:0000313" key="2">
    <source>
        <dbReference type="Proteomes" id="UP000194360"/>
    </source>
</evidence>
<gene>
    <name evidence="1" type="ORF">BG845_05897</name>
</gene>
<protein>
    <submittedName>
        <fullName evidence="1">Uncharacterized protein</fullName>
    </submittedName>
</protein>
<sequence>MCLTAARSRTHRATTTRAECWQARWFALLDVAEPAAPTGSLLASASAISEGVVVLDDLTGYRTVV</sequence>
<organism evidence="1 2">
    <name type="scientific">Pseudonocardia autotrophica</name>
    <name type="common">Amycolata autotrophica</name>
    <name type="synonym">Nocardia autotrophica</name>
    <dbReference type="NCBI Taxonomy" id="2074"/>
    <lineage>
        <taxon>Bacteria</taxon>
        <taxon>Bacillati</taxon>
        <taxon>Actinomycetota</taxon>
        <taxon>Actinomycetes</taxon>
        <taxon>Pseudonocardiales</taxon>
        <taxon>Pseudonocardiaceae</taxon>
        <taxon>Pseudonocardia</taxon>
    </lineage>
</organism>